<reference evidence="1 2" key="1">
    <citation type="submission" date="2016-10" db="EMBL/GenBank/DDBJ databases">
        <authorList>
            <person name="de Groot N.N."/>
        </authorList>
    </citation>
    <scope>NUCLEOTIDE SEQUENCE [LARGE SCALE GENOMIC DNA]</scope>
    <source>
        <strain evidence="1 2">CGMCC 1.10434</strain>
    </source>
</reference>
<dbReference type="STRING" id="872970.SAMN04488134_101766"/>
<dbReference type="Proteomes" id="UP000199300">
    <property type="component" value="Unassembled WGS sequence"/>
</dbReference>
<keyword evidence="2" id="KW-1185">Reference proteome</keyword>
<dbReference type="OrthoDB" id="2086672at2"/>
<proteinExistence type="predicted"/>
<name>A0A1H8IYT4_9BACI</name>
<accession>A0A1H8IYT4</accession>
<organism evidence="1 2">
    <name type="scientific">Amphibacillus marinus</name>
    <dbReference type="NCBI Taxonomy" id="872970"/>
    <lineage>
        <taxon>Bacteria</taxon>
        <taxon>Bacillati</taxon>
        <taxon>Bacillota</taxon>
        <taxon>Bacilli</taxon>
        <taxon>Bacillales</taxon>
        <taxon>Bacillaceae</taxon>
        <taxon>Amphibacillus</taxon>
    </lineage>
</organism>
<sequence length="89" mass="10102">MITDLTKNLIAVQYEENLINVRLNGSVLVNDFELSEVNQNTVTLEFNVPSGISQITRLELLGETGVLSDSNLFVPVEVDTRFRYRMRVV</sequence>
<dbReference type="AlphaFoldDB" id="A0A1H8IYT4"/>
<evidence type="ECO:0000313" key="2">
    <source>
        <dbReference type="Proteomes" id="UP000199300"/>
    </source>
</evidence>
<protein>
    <submittedName>
        <fullName evidence="1">Uncharacterized protein</fullName>
    </submittedName>
</protein>
<gene>
    <name evidence="1" type="ORF">SAMN04488134_101766</name>
</gene>
<evidence type="ECO:0000313" key="1">
    <source>
        <dbReference type="EMBL" id="SEN73335.1"/>
    </source>
</evidence>
<dbReference type="EMBL" id="FODJ01000001">
    <property type="protein sequence ID" value="SEN73335.1"/>
    <property type="molecule type" value="Genomic_DNA"/>
</dbReference>
<dbReference type="RefSeq" id="WP_091494950.1">
    <property type="nucleotide sequence ID" value="NZ_FODJ01000001.1"/>
</dbReference>